<accession>A0A1F6GGH6</accession>
<evidence type="ECO:0000256" key="2">
    <source>
        <dbReference type="ARBA" id="ARBA00022448"/>
    </source>
</evidence>
<dbReference type="STRING" id="1817772.A2527_10410"/>
<dbReference type="Pfam" id="PF02556">
    <property type="entry name" value="SecB"/>
    <property type="match status" value="1"/>
</dbReference>
<sequence length="173" mass="18985">MGGVESGFQLASFKIDSVVLDVFPSKQIIENQGHIPASDWDVKYRFRTPMHFKEDDSYLCGVEVKVTLPFPDGMKPEEGYYAEPESGLINLTAGITGSIKVVERGVPPETVKQIISIQVPTLLLPFLRGMVTSVLANAGFGSFIFPLVNMHKLAEQHSGQSQIKEVEKITSSS</sequence>
<keyword evidence="4" id="KW-0811">Translocation</keyword>
<reference evidence="5 6" key="1">
    <citation type="journal article" date="2016" name="Nat. Commun.">
        <title>Thousands of microbial genomes shed light on interconnected biogeochemical processes in an aquifer system.</title>
        <authorList>
            <person name="Anantharaman K."/>
            <person name="Brown C.T."/>
            <person name="Hug L.A."/>
            <person name="Sharon I."/>
            <person name="Castelle C.J."/>
            <person name="Probst A.J."/>
            <person name="Thomas B.C."/>
            <person name="Singh A."/>
            <person name="Wilkins M.J."/>
            <person name="Karaoz U."/>
            <person name="Brodie E.L."/>
            <person name="Williams K.H."/>
            <person name="Hubbard S.S."/>
            <person name="Banfield J.F."/>
        </authorList>
    </citation>
    <scope>NUCLEOTIDE SEQUENCE [LARGE SCALE GENOMIC DNA]</scope>
</reference>
<dbReference type="AlphaFoldDB" id="A0A1F6GGH6"/>
<evidence type="ECO:0000256" key="1">
    <source>
        <dbReference type="ARBA" id="ARBA00009990"/>
    </source>
</evidence>
<keyword evidence="3" id="KW-0653">Protein transport</keyword>
<dbReference type="Gene3D" id="3.10.420.10">
    <property type="entry name" value="SecB-like"/>
    <property type="match status" value="1"/>
</dbReference>
<proteinExistence type="inferred from homology"/>
<dbReference type="InterPro" id="IPR035958">
    <property type="entry name" value="SecB-like_sf"/>
</dbReference>
<gene>
    <name evidence="5" type="ORF">A2527_10410</name>
</gene>
<evidence type="ECO:0000256" key="4">
    <source>
        <dbReference type="ARBA" id="ARBA00023010"/>
    </source>
</evidence>
<dbReference type="GO" id="GO:0051082">
    <property type="term" value="F:unfolded protein binding"/>
    <property type="evidence" value="ECO:0007669"/>
    <property type="project" value="InterPro"/>
</dbReference>
<name>A0A1F6GGH6_9PROT</name>
<protein>
    <recommendedName>
        <fullName evidence="7">Protein-export chaperone SecB</fullName>
    </recommendedName>
</protein>
<comment type="caution">
    <text evidence="5">The sequence shown here is derived from an EMBL/GenBank/DDBJ whole genome shotgun (WGS) entry which is preliminary data.</text>
</comment>
<evidence type="ECO:0000256" key="3">
    <source>
        <dbReference type="ARBA" id="ARBA00022927"/>
    </source>
</evidence>
<dbReference type="Proteomes" id="UP000178449">
    <property type="component" value="Unassembled WGS sequence"/>
</dbReference>
<keyword evidence="2" id="KW-0813">Transport</keyword>
<organism evidence="5 6">
    <name type="scientific">Candidatus Lambdaproteobacteria bacterium RIFOXYD2_FULL_50_16</name>
    <dbReference type="NCBI Taxonomy" id="1817772"/>
    <lineage>
        <taxon>Bacteria</taxon>
        <taxon>Pseudomonadati</taxon>
        <taxon>Pseudomonadota</taxon>
        <taxon>Candidatus Lambdaproteobacteria</taxon>
    </lineage>
</organism>
<evidence type="ECO:0000313" key="6">
    <source>
        <dbReference type="Proteomes" id="UP000178449"/>
    </source>
</evidence>
<dbReference type="EMBL" id="MFNE01000003">
    <property type="protein sequence ID" value="OGG97219.1"/>
    <property type="molecule type" value="Genomic_DNA"/>
</dbReference>
<dbReference type="SUPFAM" id="SSF54611">
    <property type="entry name" value="SecB-like"/>
    <property type="match status" value="1"/>
</dbReference>
<dbReference type="GO" id="GO:0015031">
    <property type="term" value="P:protein transport"/>
    <property type="evidence" value="ECO:0007669"/>
    <property type="project" value="UniProtKB-KW"/>
</dbReference>
<evidence type="ECO:0000313" key="5">
    <source>
        <dbReference type="EMBL" id="OGG97219.1"/>
    </source>
</evidence>
<dbReference type="InterPro" id="IPR003708">
    <property type="entry name" value="SecB"/>
</dbReference>
<dbReference type="GO" id="GO:0051262">
    <property type="term" value="P:protein tetramerization"/>
    <property type="evidence" value="ECO:0007669"/>
    <property type="project" value="InterPro"/>
</dbReference>
<evidence type="ECO:0008006" key="7">
    <source>
        <dbReference type="Google" id="ProtNLM"/>
    </source>
</evidence>
<comment type="similarity">
    <text evidence="1">Belongs to the SecB family.</text>
</comment>